<feature type="transmembrane region" description="Helical" evidence="5">
    <location>
        <begin position="28"/>
        <end position="47"/>
    </location>
</feature>
<comment type="caution">
    <text evidence="6">The sequence shown here is derived from an EMBL/GenBank/DDBJ whole genome shotgun (WGS) entry which is preliminary data.</text>
</comment>
<evidence type="ECO:0000313" key="6">
    <source>
        <dbReference type="EMBL" id="CAH1797835.1"/>
    </source>
</evidence>
<dbReference type="PANTHER" id="PTHR22914:SF42">
    <property type="entry name" value="CHITIN SYNTHASE"/>
    <property type="match status" value="1"/>
</dbReference>
<evidence type="ECO:0000256" key="2">
    <source>
        <dbReference type="ARBA" id="ARBA00022692"/>
    </source>
</evidence>
<keyword evidence="3 5" id="KW-0472">Membrane</keyword>
<feature type="transmembrane region" description="Helical" evidence="5">
    <location>
        <begin position="372"/>
        <end position="393"/>
    </location>
</feature>
<dbReference type="PANTHER" id="PTHR22914">
    <property type="entry name" value="CHITIN SYNTHASE"/>
    <property type="match status" value="1"/>
</dbReference>
<sequence>MILSPGLTVVMIAGAIKAIAGDVLIWEAYIIAVIPVAVFIFICVYLEPSISAKVAGFMCVLYAVSTMVIVVGALVQISNPSLFTPYAVYVIATMAIYIATGVFHPQEILCVLPLPIYLLLLPARNLVFTFFAICNVQDMDWGVREDVKLMSQKMREESERQADKIRDKMSGIFEDESRCCGLSKLFKCGERSNEMNETMLTQILLRLSKLEEGDRNGFLKTLDPKVRQLLISAQTIEAESGIEVNHDIPETPLMTLKLGERAPESNANPAWINHETFEECPVTTLGDKEEVFWKQLIKKYLKPIFNDEDTQKAMATGLKEMRSKFLFGIIMANVLWLNAIIMIQSVEQPVKDSIYINVTLPGDNRPLQLEPIGLGFLFFFLAITVVQFLVMLLHRYDTLLQILAFTKINLPCWAKNRVDESKSPEEAPTKVTGDDVKKFVQLAKTWQRLRIEDPSADYENRQNPIGGNNATDTDNKSPEYSRKVSHANALSEAFSQRFNTYRRRVEETGGDVQNTIYESVRRGMPRHLLNKPRQNSMESNTLKRLRERKISRYQDRKVSRQFKQSNEYV</sequence>
<keyword evidence="7" id="KW-1185">Reference proteome</keyword>
<dbReference type="InterPro" id="IPR004835">
    <property type="entry name" value="Chitin_synth"/>
</dbReference>
<feature type="transmembrane region" description="Helical" evidence="5">
    <location>
        <begin position="83"/>
        <end position="103"/>
    </location>
</feature>
<gene>
    <name evidence="6" type="ORF">OFUS_LOCUS22051</name>
</gene>
<evidence type="ECO:0008006" key="8">
    <source>
        <dbReference type="Google" id="ProtNLM"/>
    </source>
</evidence>
<feature type="compositionally biased region" description="Polar residues" evidence="4">
    <location>
        <begin position="532"/>
        <end position="542"/>
    </location>
</feature>
<evidence type="ECO:0000256" key="5">
    <source>
        <dbReference type="SAM" id="Phobius"/>
    </source>
</evidence>
<organism evidence="6 7">
    <name type="scientific">Owenia fusiformis</name>
    <name type="common">Polychaete worm</name>
    <dbReference type="NCBI Taxonomy" id="6347"/>
    <lineage>
        <taxon>Eukaryota</taxon>
        <taxon>Metazoa</taxon>
        <taxon>Spiralia</taxon>
        <taxon>Lophotrochozoa</taxon>
        <taxon>Annelida</taxon>
        <taxon>Polychaeta</taxon>
        <taxon>Sedentaria</taxon>
        <taxon>Canalipalpata</taxon>
        <taxon>Sabellida</taxon>
        <taxon>Oweniida</taxon>
        <taxon>Oweniidae</taxon>
        <taxon>Owenia</taxon>
    </lineage>
</organism>
<evidence type="ECO:0000313" key="7">
    <source>
        <dbReference type="Proteomes" id="UP000749559"/>
    </source>
</evidence>
<feature type="compositionally biased region" description="Polar residues" evidence="4">
    <location>
        <begin position="461"/>
        <end position="472"/>
    </location>
</feature>
<dbReference type="GO" id="GO:0071944">
    <property type="term" value="C:cell periphery"/>
    <property type="evidence" value="ECO:0007669"/>
    <property type="project" value="TreeGrafter"/>
</dbReference>
<feature type="compositionally biased region" description="Basic and acidic residues" evidence="4">
    <location>
        <begin position="548"/>
        <end position="558"/>
    </location>
</feature>
<evidence type="ECO:0000256" key="4">
    <source>
        <dbReference type="SAM" id="MobiDB-lite"/>
    </source>
</evidence>
<proteinExistence type="predicted"/>
<name>A0A8S4PV08_OWEFU</name>
<feature type="transmembrane region" description="Helical" evidence="5">
    <location>
        <begin position="54"/>
        <end position="77"/>
    </location>
</feature>
<feature type="region of interest" description="Disordered" evidence="4">
    <location>
        <begin position="530"/>
        <end position="569"/>
    </location>
</feature>
<evidence type="ECO:0000256" key="1">
    <source>
        <dbReference type="ARBA" id="ARBA00004141"/>
    </source>
</evidence>
<dbReference type="AlphaFoldDB" id="A0A8S4PV08"/>
<comment type="subcellular location">
    <subcellularLocation>
        <location evidence="1">Membrane</location>
        <topology evidence="1">Multi-pass membrane protein</topology>
    </subcellularLocation>
</comment>
<dbReference type="GO" id="GO:0016020">
    <property type="term" value="C:membrane"/>
    <property type="evidence" value="ECO:0007669"/>
    <property type="project" value="UniProtKB-SubCell"/>
</dbReference>
<dbReference type="Proteomes" id="UP000749559">
    <property type="component" value="Unassembled WGS sequence"/>
</dbReference>
<dbReference type="OrthoDB" id="6155579at2759"/>
<dbReference type="EMBL" id="CAIIXF020000010">
    <property type="protein sequence ID" value="CAH1797835.1"/>
    <property type="molecule type" value="Genomic_DNA"/>
</dbReference>
<protein>
    <recommendedName>
        <fullName evidence="8">Chitin synthase 1</fullName>
    </recommendedName>
</protein>
<evidence type="ECO:0000256" key="3">
    <source>
        <dbReference type="ARBA" id="ARBA00023136"/>
    </source>
</evidence>
<feature type="transmembrane region" description="Helical" evidence="5">
    <location>
        <begin position="325"/>
        <end position="343"/>
    </location>
</feature>
<feature type="region of interest" description="Disordered" evidence="4">
    <location>
        <begin position="457"/>
        <end position="479"/>
    </location>
</feature>
<keyword evidence="5" id="KW-1133">Transmembrane helix</keyword>
<dbReference type="GO" id="GO:0004100">
    <property type="term" value="F:chitin synthase activity"/>
    <property type="evidence" value="ECO:0007669"/>
    <property type="project" value="InterPro"/>
</dbReference>
<accession>A0A8S4PV08</accession>
<dbReference type="GO" id="GO:0006031">
    <property type="term" value="P:chitin biosynthetic process"/>
    <property type="evidence" value="ECO:0007669"/>
    <property type="project" value="TreeGrafter"/>
</dbReference>
<keyword evidence="2 5" id="KW-0812">Transmembrane</keyword>
<reference evidence="6" key="1">
    <citation type="submission" date="2022-03" db="EMBL/GenBank/DDBJ databases">
        <authorList>
            <person name="Martin C."/>
        </authorList>
    </citation>
    <scope>NUCLEOTIDE SEQUENCE</scope>
</reference>